<keyword evidence="2" id="KW-0503">Monooxygenase</keyword>
<dbReference type="InterPro" id="IPR036188">
    <property type="entry name" value="FAD/NAD-bd_sf"/>
</dbReference>
<dbReference type="PRINTS" id="PR00420">
    <property type="entry name" value="RNGMNOXGNASE"/>
</dbReference>
<dbReference type="RefSeq" id="WP_345470763.1">
    <property type="nucleotide sequence ID" value="NZ_BAABHF010000042.1"/>
</dbReference>
<reference evidence="3" key="1">
    <citation type="journal article" date="2019" name="Int. J. Syst. Evol. Microbiol.">
        <title>The Global Catalogue of Microorganisms (GCM) 10K type strain sequencing project: providing services to taxonomists for standard genome sequencing and annotation.</title>
        <authorList>
            <consortium name="The Broad Institute Genomics Platform"/>
            <consortium name="The Broad Institute Genome Sequencing Center for Infectious Disease"/>
            <person name="Wu L."/>
            <person name="Ma J."/>
        </authorList>
    </citation>
    <scope>NUCLEOTIDE SEQUENCE [LARGE SCALE GENOMIC DNA]</scope>
    <source>
        <strain evidence="3">JCM 17933</strain>
    </source>
</reference>
<dbReference type="Gene3D" id="3.30.9.10">
    <property type="entry name" value="D-Amino Acid Oxidase, subunit A, domain 2"/>
    <property type="match status" value="1"/>
</dbReference>
<dbReference type="EMBL" id="BAABHF010000042">
    <property type="protein sequence ID" value="GAA4508092.1"/>
    <property type="molecule type" value="Genomic_DNA"/>
</dbReference>
<keyword evidence="2" id="KW-0560">Oxidoreductase</keyword>
<dbReference type="Pfam" id="PF01494">
    <property type="entry name" value="FAD_binding_3"/>
    <property type="match status" value="1"/>
</dbReference>
<evidence type="ECO:0000313" key="3">
    <source>
        <dbReference type="Proteomes" id="UP001500503"/>
    </source>
</evidence>
<dbReference type="InterPro" id="IPR002938">
    <property type="entry name" value="FAD-bd"/>
</dbReference>
<feature type="domain" description="FAD-binding" evidence="1">
    <location>
        <begin position="13"/>
        <end position="330"/>
    </location>
</feature>
<comment type="caution">
    <text evidence="2">The sequence shown here is derived from an EMBL/GenBank/DDBJ whole genome shotgun (WGS) entry which is preliminary data.</text>
</comment>
<protein>
    <submittedName>
        <fullName evidence="2">FAD-dependent monooxygenase</fullName>
    </submittedName>
</protein>
<organism evidence="2 3">
    <name type="scientific">Actinoallomurus oryzae</name>
    <dbReference type="NCBI Taxonomy" id="502180"/>
    <lineage>
        <taxon>Bacteria</taxon>
        <taxon>Bacillati</taxon>
        <taxon>Actinomycetota</taxon>
        <taxon>Actinomycetes</taxon>
        <taxon>Streptosporangiales</taxon>
        <taxon>Thermomonosporaceae</taxon>
        <taxon>Actinoallomurus</taxon>
    </lineage>
</organism>
<gene>
    <name evidence="2" type="ORF">GCM10023191_067410</name>
</gene>
<proteinExistence type="predicted"/>
<dbReference type="PANTHER" id="PTHR46865">
    <property type="entry name" value="OXIDOREDUCTASE-RELATED"/>
    <property type="match status" value="1"/>
</dbReference>
<dbReference type="GO" id="GO:0004497">
    <property type="term" value="F:monooxygenase activity"/>
    <property type="evidence" value="ECO:0007669"/>
    <property type="project" value="UniProtKB-KW"/>
</dbReference>
<accession>A0ABP8QPM3</accession>
<keyword evidence="3" id="KW-1185">Reference proteome</keyword>
<dbReference type="InterPro" id="IPR051704">
    <property type="entry name" value="FAD_aromatic-hydroxylase"/>
</dbReference>
<dbReference type="SUPFAM" id="SSF51905">
    <property type="entry name" value="FAD/NAD(P)-binding domain"/>
    <property type="match status" value="1"/>
</dbReference>
<dbReference type="PANTHER" id="PTHR46865:SF2">
    <property type="entry name" value="MONOOXYGENASE"/>
    <property type="match status" value="1"/>
</dbReference>
<evidence type="ECO:0000313" key="2">
    <source>
        <dbReference type="EMBL" id="GAA4508092.1"/>
    </source>
</evidence>
<dbReference type="Proteomes" id="UP001500503">
    <property type="component" value="Unassembled WGS sequence"/>
</dbReference>
<dbReference type="Gene3D" id="3.50.50.60">
    <property type="entry name" value="FAD/NAD(P)-binding domain"/>
    <property type="match status" value="1"/>
</dbReference>
<sequence>MTRMDASHTAKRKVLISGASISGPALAYWLHRSGFAVTVVEKAGALRGGGYPIDVRGTAIEVVRRMGILPRLQDAHIDSRRYTFLNADGSIAASVAGAVAGSVEGQDLEVRRGDLAAALYSIVRDDVEFLFNDSIDTLDQSGQGVDVTFRGGRRRTFDLVVGADGMHSSTRESLFGPEERFHRYLGYCFAIFTMPNTFGLSRELMMWNAPGKAAALYAVGDNDELHAFLNFHQPEPPFDALRNPGAQRDLVARVFAGAGWEVPAMLSAMRDADDLFFDTAGQIRMPHWSSGRVALVGDAAYAPSFLTGQGSSLALVGAYMLAGALAANRDHTAAFAAYERDVRGFVGMNQALVDNGAATLFPTTAQALEQRNTMLRSLLTMPSATARPAYSAITLREFAPIS</sequence>
<evidence type="ECO:0000259" key="1">
    <source>
        <dbReference type="Pfam" id="PF01494"/>
    </source>
</evidence>
<name>A0ABP8QPM3_9ACTN</name>